<dbReference type="EMBL" id="SHMP01000003">
    <property type="protein sequence ID" value="RZV11809.1"/>
    <property type="molecule type" value="Genomic_DNA"/>
</dbReference>
<evidence type="ECO:0000313" key="3">
    <source>
        <dbReference type="Proteomes" id="UP000291097"/>
    </source>
</evidence>
<dbReference type="Proteomes" id="UP000291097">
    <property type="component" value="Unassembled WGS sequence"/>
</dbReference>
<evidence type="ECO:0000313" key="2">
    <source>
        <dbReference type="EMBL" id="RZV11809.1"/>
    </source>
</evidence>
<accession>A0A482YFS9</accession>
<protein>
    <submittedName>
        <fullName evidence="2">Putative Zn-binding protein involved in type VI secretion</fullName>
    </submittedName>
</protein>
<name>A0A482YFS9_9EURY</name>
<dbReference type="Gene3D" id="2.60.200.60">
    <property type="match status" value="1"/>
</dbReference>
<sequence>MKPAARLGDQTAHGTPLTGTASPNVVIGKQPAWRALVDVHTCPLVTGTVPHVGGTVSKGSTSVLINGMPAARMGDTIVESGPPNTIASGCQTVLIG</sequence>
<evidence type="ECO:0000256" key="1">
    <source>
        <dbReference type="SAM" id="MobiDB-lite"/>
    </source>
</evidence>
<dbReference type="AlphaFoldDB" id="A0A482YFS9"/>
<proteinExistence type="predicted"/>
<dbReference type="InterPro" id="IPR008727">
    <property type="entry name" value="PAAR_motif"/>
</dbReference>
<dbReference type="OrthoDB" id="184944at2157"/>
<organism evidence="2 3">
    <name type="scientific">Natrinema hispanicum</name>
    <dbReference type="NCBI Taxonomy" id="392421"/>
    <lineage>
        <taxon>Archaea</taxon>
        <taxon>Methanobacteriati</taxon>
        <taxon>Methanobacteriota</taxon>
        <taxon>Stenosarchaea group</taxon>
        <taxon>Halobacteria</taxon>
        <taxon>Halobacteriales</taxon>
        <taxon>Natrialbaceae</taxon>
        <taxon>Natrinema</taxon>
    </lineage>
</organism>
<dbReference type="CDD" id="cd14741">
    <property type="entry name" value="PAAR_5"/>
    <property type="match status" value="1"/>
</dbReference>
<dbReference type="Pfam" id="PF05488">
    <property type="entry name" value="PAAR_motif"/>
    <property type="match status" value="1"/>
</dbReference>
<reference evidence="2 3" key="1">
    <citation type="submission" date="2019-02" db="EMBL/GenBank/DDBJ databases">
        <title>Genomic Encyclopedia of Archaeal and Bacterial Type Strains, Phase II (KMG-II): from individual species to whole genera.</title>
        <authorList>
            <person name="Goeker M."/>
        </authorList>
    </citation>
    <scope>NUCLEOTIDE SEQUENCE [LARGE SCALE GENOMIC DNA]</scope>
    <source>
        <strain evidence="2 3">DSM 18328</strain>
    </source>
</reference>
<comment type="caution">
    <text evidence="2">The sequence shown here is derived from an EMBL/GenBank/DDBJ whole genome shotgun (WGS) entry which is preliminary data.</text>
</comment>
<dbReference type="RefSeq" id="WP_130499167.1">
    <property type="nucleotide sequence ID" value="NZ_SHMP01000003.1"/>
</dbReference>
<feature type="region of interest" description="Disordered" evidence="1">
    <location>
        <begin position="1"/>
        <end position="23"/>
    </location>
</feature>
<gene>
    <name evidence="2" type="ORF">BDK88_0696</name>
</gene>